<keyword evidence="2" id="KW-1185">Reference proteome</keyword>
<reference evidence="1 2" key="1">
    <citation type="submission" date="2020-08" db="EMBL/GenBank/DDBJ databases">
        <title>Genomic Encyclopedia of Type Strains, Phase IV (KMG-IV): sequencing the most valuable type-strain genomes for metagenomic binning, comparative biology and taxonomic classification.</title>
        <authorList>
            <person name="Goeker M."/>
        </authorList>
    </citation>
    <scope>NUCLEOTIDE SEQUENCE [LARGE SCALE GENOMIC DNA]</scope>
    <source>
        <strain evidence="1 2">DSM 15895</strain>
    </source>
</reference>
<protein>
    <recommendedName>
        <fullName evidence="3">DUF1798 domain-containing protein</fullName>
    </recommendedName>
</protein>
<name>A0A7W8CR67_9BACL</name>
<dbReference type="Proteomes" id="UP000525923">
    <property type="component" value="Unassembled WGS sequence"/>
</dbReference>
<dbReference type="InterPro" id="IPR023351">
    <property type="entry name" value="YppE-like_sf"/>
</dbReference>
<dbReference type="Gene3D" id="1.20.120.440">
    <property type="entry name" value="YppE-like"/>
    <property type="match status" value="1"/>
</dbReference>
<organism evidence="1 2">
    <name type="scientific">Planococcus koreensis</name>
    <dbReference type="NCBI Taxonomy" id="112331"/>
    <lineage>
        <taxon>Bacteria</taxon>
        <taxon>Bacillati</taxon>
        <taxon>Bacillota</taxon>
        <taxon>Bacilli</taxon>
        <taxon>Bacillales</taxon>
        <taxon>Caryophanaceae</taxon>
        <taxon>Planococcus</taxon>
    </lineage>
</organism>
<evidence type="ECO:0000313" key="2">
    <source>
        <dbReference type="Proteomes" id="UP000525923"/>
    </source>
</evidence>
<evidence type="ECO:0008006" key="3">
    <source>
        <dbReference type="Google" id="ProtNLM"/>
    </source>
</evidence>
<dbReference type="AlphaFoldDB" id="A0A7W8CR67"/>
<dbReference type="InterPro" id="IPR014913">
    <property type="entry name" value="YppE-like"/>
</dbReference>
<dbReference type="RefSeq" id="WP_135505468.1">
    <property type="nucleotide sequence ID" value="NZ_CP181055.1"/>
</dbReference>
<sequence length="124" mass="14691">MTVKELSSALFDECGKCLDRFYAMREKDAVPDFYKDVKPYADYWHEKINEWQRESLLYIQQERPKYAHKPTIDTAAEGMAQVFVQSFYKETSKKRFVQTIQAAQYTLQTLMLAIDEIDEKGEDR</sequence>
<comment type="caution">
    <text evidence="1">The sequence shown here is derived from an EMBL/GenBank/DDBJ whole genome shotgun (WGS) entry which is preliminary data.</text>
</comment>
<proteinExistence type="predicted"/>
<dbReference type="SUPFAM" id="SSF140415">
    <property type="entry name" value="YppE-like"/>
    <property type="match status" value="1"/>
</dbReference>
<accession>A0A7W8CR67</accession>
<evidence type="ECO:0000313" key="1">
    <source>
        <dbReference type="EMBL" id="MBB5178652.1"/>
    </source>
</evidence>
<dbReference type="Pfam" id="PF08807">
    <property type="entry name" value="DUF1798"/>
    <property type="match status" value="1"/>
</dbReference>
<gene>
    <name evidence="1" type="ORF">HNQ44_000074</name>
</gene>
<dbReference type="EMBL" id="JACHHE010000001">
    <property type="protein sequence ID" value="MBB5178652.1"/>
    <property type="molecule type" value="Genomic_DNA"/>
</dbReference>
<dbReference type="OrthoDB" id="2361079at2"/>